<evidence type="ECO:0000313" key="1">
    <source>
        <dbReference type="EMBL" id="SIT56427.1"/>
    </source>
</evidence>
<keyword evidence="2" id="KW-1185">Reference proteome</keyword>
<name>A0A1R3V983_9HYPH</name>
<reference evidence="2" key="1">
    <citation type="submission" date="2017-01" db="EMBL/GenBank/DDBJ databases">
        <authorList>
            <person name="Brunel B."/>
        </authorList>
    </citation>
    <scope>NUCLEOTIDE SEQUENCE [LARGE SCALE GENOMIC DNA]</scope>
</reference>
<sequence>MRRVVGRSHPQQRFAPHHFRLAVRVIVRHQRQIEIAALDMLDQPRRRLADDCQFDTWVGTGEAGHDLGQEAIGIVVRRADADRAFEPPVVEGGQRFPIEEQQPSCVGEQPVALLGQPVGAAVLFEQRLADPFLEPAHLHGHRRLGPMHRFRRAGEAAGVDDRDEGLQLIEIEWRFHRSNPSLVLMLKIRNIRWINQSNDGKFTTVHMTACESGPGRPLLPAPIARPCPFEYEGD</sequence>
<gene>
    <name evidence="1" type="ORF">BQ8794_290037</name>
</gene>
<dbReference type="AlphaFoldDB" id="A0A1R3V983"/>
<dbReference type="EMBL" id="FTPD01000022">
    <property type="protein sequence ID" value="SIT56427.1"/>
    <property type="molecule type" value="Genomic_DNA"/>
</dbReference>
<proteinExistence type="predicted"/>
<dbReference type="Proteomes" id="UP000188388">
    <property type="component" value="Unassembled WGS sequence"/>
</dbReference>
<evidence type="ECO:0000313" key="2">
    <source>
        <dbReference type="Proteomes" id="UP000188388"/>
    </source>
</evidence>
<accession>A0A1R3V983</accession>
<protein>
    <submittedName>
        <fullName evidence="1">Uncharacterized protein</fullName>
    </submittedName>
</protein>
<organism evidence="1 2">
    <name type="scientific">Mesorhizobium prunaredense</name>
    <dbReference type="NCBI Taxonomy" id="1631249"/>
    <lineage>
        <taxon>Bacteria</taxon>
        <taxon>Pseudomonadati</taxon>
        <taxon>Pseudomonadota</taxon>
        <taxon>Alphaproteobacteria</taxon>
        <taxon>Hyphomicrobiales</taxon>
        <taxon>Phyllobacteriaceae</taxon>
        <taxon>Mesorhizobium</taxon>
    </lineage>
</organism>
<dbReference type="AntiFam" id="ANF00169">
    <property type="entry name" value="Shadow ORF (opposite dgdR)"/>
</dbReference>